<sequence>MGPVDSNGGVSGVFCCEINKSQGEVSGSTERLVSGDVDSPSIAGGFVPRCAVPMGATKGDASDNFSISNVFPRTDFLGSACCSMSNCGVGMSKKSDHIDSSSTKFSSDISALRTVPVGTDFVSRALVDEVDEDVGDKKEYFVRNDALRRNIRIKKGAGRGGIRLFSGMSDGSSS</sequence>
<dbReference type="RefSeq" id="WP_092490629.1">
    <property type="nucleotide sequence ID" value="NZ_LN906597.1"/>
</dbReference>
<keyword evidence="2" id="KW-1185">Reference proteome</keyword>
<protein>
    <submittedName>
        <fullName evidence="1">Uncharacterized protein</fullName>
    </submittedName>
</protein>
<gene>
    <name evidence="1" type="ORF">Ark11_1390</name>
</gene>
<dbReference type="AlphaFoldDB" id="A0A0S4M531"/>
<reference evidence="2" key="1">
    <citation type="submission" date="2015-11" db="EMBL/GenBank/DDBJ databases">
        <authorList>
            <person name="Seth-Smith H.M.B."/>
        </authorList>
    </citation>
    <scope>NUCLEOTIDE SEQUENCE [LARGE SCALE GENOMIC DNA]</scope>
    <source>
        <strain evidence="2">2013Ark11</strain>
    </source>
</reference>
<proteinExistence type="predicted"/>
<name>A0A0S4M531_9BURK</name>
<dbReference type="EMBL" id="LN906597">
    <property type="protein sequence ID" value="CUT18191.1"/>
    <property type="molecule type" value="Genomic_DNA"/>
</dbReference>
<accession>A0A0S4M531</accession>
<evidence type="ECO:0000313" key="2">
    <source>
        <dbReference type="Proteomes" id="UP000198651"/>
    </source>
</evidence>
<evidence type="ECO:0000313" key="1">
    <source>
        <dbReference type="EMBL" id="CUT18191.1"/>
    </source>
</evidence>
<organism evidence="1 2">
    <name type="scientific">Candidatus Ichthyocystis hellenicum</name>
    <dbReference type="NCBI Taxonomy" id="1561003"/>
    <lineage>
        <taxon>Bacteria</taxon>
        <taxon>Pseudomonadati</taxon>
        <taxon>Pseudomonadota</taxon>
        <taxon>Betaproteobacteria</taxon>
        <taxon>Burkholderiales</taxon>
        <taxon>Candidatus Ichthyocystis</taxon>
    </lineage>
</organism>
<dbReference type="Proteomes" id="UP000198651">
    <property type="component" value="Chromosome I"/>
</dbReference>